<sequence length="226" mass="25003">MDEETLTSFENALTDLKSEGCALLITGSVSPAVHSQVCRKMLGDESHETRRRLVVSAGGTSGSPIAKLSQTPNTATERVVAISDTFRGAASQMASTQTLNRDFVNTLSSDQLSTIAMEIFEEIKDFDRLANDLSPAELRVCFDSLSPILDSYGPEKAFQFLHLLIQRIIQVDGMAHFHLSKDRTSEIAQIVTPLFDVVVELQVDNGVSKQRWHFPSRDLSVGWFEL</sequence>
<comment type="caution">
    <text evidence="1">The sequence shown here is derived from an EMBL/GenBank/DDBJ whole genome shotgun (WGS) entry which is preliminary data.</text>
</comment>
<dbReference type="InterPro" id="IPR055927">
    <property type="entry name" value="DUF7504"/>
</dbReference>
<dbReference type="AlphaFoldDB" id="A0ABD5Z6C4"/>
<dbReference type="RefSeq" id="WP_279527458.1">
    <property type="nucleotide sequence ID" value="NZ_CP122312.1"/>
</dbReference>
<dbReference type="Pfam" id="PF24336">
    <property type="entry name" value="DUF7504"/>
    <property type="match status" value="1"/>
</dbReference>
<evidence type="ECO:0000313" key="2">
    <source>
        <dbReference type="Proteomes" id="UP001596447"/>
    </source>
</evidence>
<accession>A0ABD5Z6C4</accession>
<evidence type="ECO:0000313" key="1">
    <source>
        <dbReference type="EMBL" id="MFC7200684.1"/>
    </source>
</evidence>
<name>A0ABD5Z6C4_9EURY</name>
<gene>
    <name evidence="1" type="ORF">ACFQJ9_14880</name>
</gene>
<protein>
    <submittedName>
        <fullName evidence="1">Uncharacterized protein</fullName>
    </submittedName>
</protein>
<reference evidence="1 2" key="1">
    <citation type="journal article" date="2019" name="Int. J. Syst. Evol. Microbiol.">
        <title>The Global Catalogue of Microorganisms (GCM) 10K type strain sequencing project: providing services to taxonomists for standard genome sequencing and annotation.</title>
        <authorList>
            <consortium name="The Broad Institute Genomics Platform"/>
            <consortium name="The Broad Institute Genome Sequencing Center for Infectious Disease"/>
            <person name="Wu L."/>
            <person name="Ma J."/>
        </authorList>
    </citation>
    <scope>NUCLEOTIDE SEQUENCE [LARGE SCALE GENOMIC DNA]</scope>
    <source>
        <strain evidence="1 2">XZGYJ-43</strain>
    </source>
</reference>
<keyword evidence="2" id="KW-1185">Reference proteome</keyword>
<dbReference type="Proteomes" id="UP001596447">
    <property type="component" value="Unassembled WGS sequence"/>
</dbReference>
<organism evidence="1 2">
    <name type="scientific">Halospeciosus flavus</name>
    <dbReference type="NCBI Taxonomy" id="3032283"/>
    <lineage>
        <taxon>Archaea</taxon>
        <taxon>Methanobacteriati</taxon>
        <taxon>Methanobacteriota</taxon>
        <taxon>Stenosarchaea group</taxon>
        <taxon>Halobacteria</taxon>
        <taxon>Halobacteriales</taxon>
        <taxon>Halobacteriaceae</taxon>
        <taxon>Halospeciosus</taxon>
    </lineage>
</organism>
<proteinExistence type="predicted"/>
<dbReference type="EMBL" id="JBHTAR010000011">
    <property type="protein sequence ID" value="MFC7200684.1"/>
    <property type="molecule type" value="Genomic_DNA"/>
</dbReference>